<dbReference type="PANTHER" id="PTHR35121">
    <property type="entry name" value="HOMEODOMAIN PROTEIN 8, PUTATIVE-RELATED"/>
    <property type="match status" value="1"/>
</dbReference>
<keyword evidence="2" id="KW-1185">Reference proteome</keyword>
<protein>
    <submittedName>
        <fullName evidence="1">Uncharacterized protein</fullName>
    </submittedName>
</protein>
<reference evidence="2" key="1">
    <citation type="journal article" date="2018" name="Gigascience">
        <title>Genome assembly of the Pink Ipe (Handroanthus impetiginosus, Bignoniaceae), a highly valued, ecologically keystone Neotropical timber forest tree.</title>
        <authorList>
            <person name="Silva-Junior O.B."/>
            <person name="Grattapaglia D."/>
            <person name="Novaes E."/>
            <person name="Collevatti R.G."/>
        </authorList>
    </citation>
    <scope>NUCLEOTIDE SEQUENCE [LARGE SCALE GENOMIC DNA]</scope>
    <source>
        <strain evidence="2">cv. UFG-1</strain>
    </source>
</reference>
<sequence length="129" mass="14040">MSAGAAGDGLLRGVFEGCISNGDMGIQRRPYHKNCKCALHKERGRCSHASRYDKVSYPIRRSWSEGCLALMNPSPNSGVVSPCSSSPTVAAAHGEITRTQTHLVLCKEEDEEDEQLLVPFSNFKGNSNQ</sequence>
<dbReference type="OrthoDB" id="1696465at2759"/>
<name>A0A2G9HS08_9LAMI</name>
<dbReference type="EMBL" id="NKXS01001142">
    <property type="protein sequence ID" value="PIN20304.1"/>
    <property type="molecule type" value="Genomic_DNA"/>
</dbReference>
<dbReference type="PANTHER" id="PTHR35121:SF2">
    <property type="entry name" value="SWIM-TYPE DOMAIN-CONTAINING PROTEIN"/>
    <property type="match status" value="1"/>
</dbReference>
<proteinExistence type="predicted"/>
<dbReference type="Proteomes" id="UP000231279">
    <property type="component" value="Unassembled WGS sequence"/>
</dbReference>
<evidence type="ECO:0000313" key="2">
    <source>
        <dbReference type="Proteomes" id="UP000231279"/>
    </source>
</evidence>
<accession>A0A2G9HS08</accession>
<gene>
    <name evidence="1" type="ORF">CDL12_06984</name>
</gene>
<organism evidence="1 2">
    <name type="scientific">Handroanthus impetiginosus</name>
    <dbReference type="NCBI Taxonomy" id="429701"/>
    <lineage>
        <taxon>Eukaryota</taxon>
        <taxon>Viridiplantae</taxon>
        <taxon>Streptophyta</taxon>
        <taxon>Embryophyta</taxon>
        <taxon>Tracheophyta</taxon>
        <taxon>Spermatophyta</taxon>
        <taxon>Magnoliopsida</taxon>
        <taxon>eudicotyledons</taxon>
        <taxon>Gunneridae</taxon>
        <taxon>Pentapetalae</taxon>
        <taxon>asterids</taxon>
        <taxon>lamiids</taxon>
        <taxon>Lamiales</taxon>
        <taxon>Bignoniaceae</taxon>
        <taxon>Crescentiina</taxon>
        <taxon>Tabebuia alliance</taxon>
        <taxon>Handroanthus</taxon>
    </lineage>
</organism>
<evidence type="ECO:0000313" key="1">
    <source>
        <dbReference type="EMBL" id="PIN20304.1"/>
    </source>
</evidence>
<dbReference type="AlphaFoldDB" id="A0A2G9HS08"/>
<comment type="caution">
    <text evidence="1">The sequence shown here is derived from an EMBL/GenBank/DDBJ whole genome shotgun (WGS) entry which is preliminary data.</text>
</comment>